<gene>
    <name evidence="2" type="ORF">OAUR00152_LOCUS30280</name>
</gene>
<dbReference type="InterPro" id="IPR036259">
    <property type="entry name" value="MFS_trans_sf"/>
</dbReference>
<evidence type="ECO:0000256" key="1">
    <source>
        <dbReference type="SAM" id="Phobius"/>
    </source>
</evidence>
<dbReference type="Gene3D" id="1.20.1250.20">
    <property type="entry name" value="MFS general substrate transporter like domains"/>
    <property type="match status" value="1"/>
</dbReference>
<dbReference type="AlphaFoldDB" id="A0A7S4N6C5"/>
<organism evidence="2">
    <name type="scientific">Odontella aurita</name>
    <dbReference type="NCBI Taxonomy" id="265563"/>
    <lineage>
        <taxon>Eukaryota</taxon>
        <taxon>Sar</taxon>
        <taxon>Stramenopiles</taxon>
        <taxon>Ochrophyta</taxon>
        <taxon>Bacillariophyta</taxon>
        <taxon>Mediophyceae</taxon>
        <taxon>Biddulphiophycidae</taxon>
        <taxon>Eupodiscales</taxon>
        <taxon>Odontellaceae</taxon>
        <taxon>Odontella</taxon>
    </lineage>
</organism>
<keyword evidence="1" id="KW-0472">Membrane</keyword>
<reference evidence="2" key="1">
    <citation type="submission" date="2021-01" db="EMBL/GenBank/DDBJ databases">
        <authorList>
            <person name="Corre E."/>
            <person name="Pelletier E."/>
            <person name="Niang G."/>
            <person name="Scheremetjew M."/>
            <person name="Finn R."/>
            <person name="Kale V."/>
            <person name="Holt S."/>
            <person name="Cochrane G."/>
            <person name="Meng A."/>
            <person name="Brown T."/>
            <person name="Cohen L."/>
        </authorList>
    </citation>
    <scope>NUCLEOTIDE SEQUENCE</scope>
    <source>
        <strain evidence="2">Isolate 1302-5</strain>
    </source>
</reference>
<dbReference type="EMBL" id="HBKQ01043871">
    <property type="protein sequence ID" value="CAE2268209.1"/>
    <property type="molecule type" value="Transcribed_RNA"/>
</dbReference>
<proteinExistence type="predicted"/>
<feature type="transmembrane region" description="Helical" evidence="1">
    <location>
        <begin position="41"/>
        <end position="63"/>
    </location>
</feature>
<protein>
    <recommendedName>
        <fullName evidence="3">Major facilitator superfamily (MFS) profile domain-containing protein</fullName>
    </recommendedName>
</protein>
<name>A0A7S4N6C5_9STRA</name>
<evidence type="ECO:0000313" key="2">
    <source>
        <dbReference type="EMBL" id="CAE2268209.1"/>
    </source>
</evidence>
<sequence>MVGIVPRILVPILGLQSAILFGLLVLAAGLVGAGLSPTPQGFVFSIFVVSVGCVCNPALQALLANLARPGERGALLGAVGSLNELTGAMGSTLYAVILGLYTSEKAPLPLPGMHFLVGAGFLILAWGVALQGFRTNKGHSALEENDIPTPDLDLM</sequence>
<keyword evidence="1" id="KW-0812">Transmembrane</keyword>
<keyword evidence="1" id="KW-1133">Transmembrane helix</keyword>
<accession>A0A7S4N6C5</accession>
<evidence type="ECO:0008006" key="3">
    <source>
        <dbReference type="Google" id="ProtNLM"/>
    </source>
</evidence>
<feature type="transmembrane region" description="Helical" evidence="1">
    <location>
        <begin position="75"/>
        <end position="101"/>
    </location>
</feature>
<feature type="transmembrane region" description="Helical" evidence="1">
    <location>
        <begin position="113"/>
        <end position="133"/>
    </location>
</feature>
<feature type="transmembrane region" description="Helical" evidence="1">
    <location>
        <begin position="12"/>
        <end position="35"/>
    </location>
</feature>
<dbReference type="SUPFAM" id="SSF103473">
    <property type="entry name" value="MFS general substrate transporter"/>
    <property type="match status" value="1"/>
</dbReference>